<dbReference type="CDD" id="cd14702">
    <property type="entry name" value="bZIP_plant_GBF1"/>
    <property type="match status" value="1"/>
</dbReference>
<comment type="subcellular location">
    <subcellularLocation>
        <location evidence="1">Nucleus</location>
    </subcellularLocation>
</comment>
<name>A0AAQ3JMY6_9LILI</name>
<evidence type="ECO:0000313" key="7">
    <source>
        <dbReference type="EMBL" id="WOK92038.1"/>
    </source>
</evidence>
<dbReference type="GO" id="GO:0003677">
    <property type="term" value="F:DNA binding"/>
    <property type="evidence" value="ECO:0007669"/>
    <property type="project" value="UniProtKB-KW"/>
</dbReference>
<evidence type="ECO:0000259" key="6">
    <source>
        <dbReference type="PROSITE" id="PS50217"/>
    </source>
</evidence>
<evidence type="ECO:0000256" key="4">
    <source>
        <dbReference type="ARBA" id="ARBA00023163"/>
    </source>
</evidence>
<gene>
    <name evidence="7" type="ORF">Cni_G00729</name>
</gene>
<feature type="domain" description="BZIP" evidence="6">
    <location>
        <begin position="29"/>
        <end position="92"/>
    </location>
</feature>
<dbReference type="AlphaFoldDB" id="A0AAQ3JMY6"/>
<dbReference type="PANTHER" id="PTHR46324">
    <property type="entry name" value="BASIC LEUCINE ZIPPER 43-RELATED"/>
    <property type="match status" value="1"/>
</dbReference>
<sequence length="129" mass="15652">MDADYHPISWPNTNYTADVKEKHQASLVEDRRKRRMISNRESARRSRMRKQKQLNELWSLVIQFRYVNHQLFDELNYMRHEHSQILQENELLRHKKCELLEVLENITANYICISHVLGEQDSHDISTQY</sequence>
<accession>A0AAQ3JMY6</accession>
<dbReference type="Pfam" id="PF00170">
    <property type="entry name" value="bZIP_1"/>
    <property type="match status" value="1"/>
</dbReference>
<evidence type="ECO:0000256" key="5">
    <source>
        <dbReference type="ARBA" id="ARBA00023242"/>
    </source>
</evidence>
<keyword evidence="5" id="KW-0539">Nucleus</keyword>
<dbReference type="EMBL" id="CP136890">
    <property type="protein sequence ID" value="WOK92038.1"/>
    <property type="molecule type" value="Genomic_DNA"/>
</dbReference>
<evidence type="ECO:0000256" key="3">
    <source>
        <dbReference type="ARBA" id="ARBA00023125"/>
    </source>
</evidence>
<keyword evidence="3" id="KW-0238">DNA-binding</keyword>
<dbReference type="InterPro" id="IPR045314">
    <property type="entry name" value="bZIP_plant_GBF1"/>
</dbReference>
<dbReference type="PROSITE" id="PS50217">
    <property type="entry name" value="BZIP"/>
    <property type="match status" value="1"/>
</dbReference>
<evidence type="ECO:0000313" key="8">
    <source>
        <dbReference type="Proteomes" id="UP001327560"/>
    </source>
</evidence>
<keyword evidence="8" id="KW-1185">Reference proteome</keyword>
<dbReference type="SUPFAM" id="SSF57959">
    <property type="entry name" value="Leucine zipper domain"/>
    <property type="match status" value="1"/>
</dbReference>
<dbReference type="PROSITE" id="PS00036">
    <property type="entry name" value="BZIP_BASIC"/>
    <property type="match status" value="1"/>
</dbReference>
<organism evidence="7 8">
    <name type="scientific">Canna indica</name>
    <name type="common">Indian-shot</name>
    <dbReference type="NCBI Taxonomy" id="4628"/>
    <lineage>
        <taxon>Eukaryota</taxon>
        <taxon>Viridiplantae</taxon>
        <taxon>Streptophyta</taxon>
        <taxon>Embryophyta</taxon>
        <taxon>Tracheophyta</taxon>
        <taxon>Spermatophyta</taxon>
        <taxon>Magnoliopsida</taxon>
        <taxon>Liliopsida</taxon>
        <taxon>Zingiberales</taxon>
        <taxon>Cannaceae</taxon>
        <taxon>Canna</taxon>
    </lineage>
</organism>
<dbReference type="InterPro" id="IPR046347">
    <property type="entry name" value="bZIP_sf"/>
</dbReference>
<proteinExistence type="predicted"/>
<evidence type="ECO:0000256" key="2">
    <source>
        <dbReference type="ARBA" id="ARBA00023015"/>
    </source>
</evidence>
<dbReference type="SMART" id="SM00338">
    <property type="entry name" value="BRLZ"/>
    <property type="match status" value="1"/>
</dbReference>
<dbReference type="GO" id="GO:0005634">
    <property type="term" value="C:nucleus"/>
    <property type="evidence" value="ECO:0007669"/>
    <property type="project" value="UniProtKB-SubCell"/>
</dbReference>
<keyword evidence="4" id="KW-0804">Transcription</keyword>
<dbReference type="InterPro" id="IPR044521">
    <property type="entry name" value="AtbZIP8/43"/>
</dbReference>
<keyword evidence="2" id="KW-0805">Transcription regulation</keyword>
<dbReference type="Proteomes" id="UP001327560">
    <property type="component" value="Chromosome 1"/>
</dbReference>
<protein>
    <recommendedName>
        <fullName evidence="6">BZIP domain-containing protein</fullName>
    </recommendedName>
</protein>
<dbReference type="InterPro" id="IPR004827">
    <property type="entry name" value="bZIP"/>
</dbReference>
<dbReference type="PANTHER" id="PTHR46324:SF26">
    <property type="entry name" value="OS02G0728001 PROTEIN"/>
    <property type="match status" value="1"/>
</dbReference>
<dbReference type="Gene3D" id="1.20.5.170">
    <property type="match status" value="1"/>
</dbReference>
<dbReference type="FunFam" id="1.20.5.170:FF:000020">
    <property type="entry name" value="BZIP transcription factor"/>
    <property type="match status" value="1"/>
</dbReference>
<dbReference type="GO" id="GO:0003700">
    <property type="term" value="F:DNA-binding transcription factor activity"/>
    <property type="evidence" value="ECO:0007669"/>
    <property type="project" value="InterPro"/>
</dbReference>
<evidence type="ECO:0000256" key="1">
    <source>
        <dbReference type="ARBA" id="ARBA00004123"/>
    </source>
</evidence>
<reference evidence="7 8" key="1">
    <citation type="submission" date="2023-10" db="EMBL/GenBank/DDBJ databases">
        <title>Chromosome-scale genome assembly provides insights into flower coloration mechanisms of Canna indica.</title>
        <authorList>
            <person name="Li C."/>
        </authorList>
    </citation>
    <scope>NUCLEOTIDE SEQUENCE [LARGE SCALE GENOMIC DNA]</scope>
    <source>
        <tissue evidence="7">Flower</tissue>
    </source>
</reference>